<organism evidence="1 2">
    <name type="scientific">Sporolactobacillus laevolacticus DSM 442</name>
    <dbReference type="NCBI Taxonomy" id="1395513"/>
    <lineage>
        <taxon>Bacteria</taxon>
        <taxon>Bacillati</taxon>
        <taxon>Bacillota</taxon>
        <taxon>Bacilli</taxon>
        <taxon>Bacillales</taxon>
        <taxon>Sporolactobacillaceae</taxon>
        <taxon>Sporolactobacillus</taxon>
    </lineage>
</organism>
<dbReference type="RefSeq" id="WP_023510768.1">
    <property type="nucleotide sequence ID" value="NZ_AWTC01000013.1"/>
</dbReference>
<dbReference type="Proteomes" id="UP000018296">
    <property type="component" value="Unassembled WGS sequence"/>
</dbReference>
<name>V6J3H6_9BACL</name>
<evidence type="ECO:0000313" key="1">
    <source>
        <dbReference type="EMBL" id="EST11259.1"/>
    </source>
</evidence>
<gene>
    <name evidence="1" type="ORF">P343_12635</name>
</gene>
<dbReference type="OrthoDB" id="2928533at2"/>
<reference evidence="1 2" key="1">
    <citation type="journal article" date="2013" name="Genome Announc.">
        <title>Genome Sequence of Sporolactobacillus laevolacticus DSM442, an Efficient Polymer-Grade D-Lactate Producer from Agricultural Waste Cottonseed as a Nitrogen Source.</title>
        <authorList>
            <person name="Wang H."/>
            <person name="Wang L."/>
            <person name="Ju J."/>
            <person name="Yu B."/>
            <person name="Ma Y."/>
        </authorList>
    </citation>
    <scope>NUCLEOTIDE SEQUENCE [LARGE SCALE GENOMIC DNA]</scope>
    <source>
        <strain evidence="1 2">DSM 442</strain>
    </source>
</reference>
<accession>V6J3H6</accession>
<keyword evidence="2" id="KW-1185">Reference proteome</keyword>
<dbReference type="STRING" id="1395513.P343_12635"/>
<dbReference type="EMBL" id="AWTC01000013">
    <property type="protein sequence ID" value="EST11259.1"/>
    <property type="molecule type" value="Genomic_DNA"/>
</dbReference>
<evidence type="ECO:0000313" key="2">
    <source>
        <dbReference type="Proteomes" id="UP000018296"/>
    </source>
</evidence>
<evidence type="ECO:0008006" key="3">
    <source>
        <dbReference type="Google" id="ProtNLM"/>
    </source>
</evidence>
<dbReference type="Pfam" id="PF12691">
    <property type="entry name" value="Phage_tail_terminator_6"/>
    <property type="match status" value="1"/>
</dbReference>
<dbReference type="PATRIC" id="fig|1395513.3.peg.2564"/>
<dbReference type="InterPro" id="IPR024411">
    <property type="entry name" value="Tail_terminator_phage"/>
</dbReference>
<protein>
    <recommendedName>
        <fullName evidence="3">Minor capsid protein</fullName>
    </recommendedName>
</protein>
<proteinExistence type="predicted"/>
<dbReference type="eggNOG" id="ENOG5033BP3">
    <property type="taxonomic scope" value="Bacteria"/>
</dbReference>
<comment type="caution">
    <text evidence="1">The sequence shown here is derived from an EMBL/GenBank/DDBJ whole genome shotgun (WGS) entry which is preliminary data.</text>
</comment>
<sequence>MSTELDFQDRMIDALEANCGLFAPISVPIIPVSADGTPSNGIAFMLTPIGQAVCGMDGKWDKTYAFQITVRHTSQLTAINTLQSICRYVDGLSDDDIKSQNGSFYFINGQVASVPNFLLKDDHGYVYVASYQIELLLNE</sequence>
<dbReference type="AlphaFoldDB" id="V6J3H6"/>